<proteinExistence type="predicted"/>
<gene>
    <name evidence="1" type="ORF">DRF62_02350</name>
</gene>
<protein>
    <submittedName>
        <fullName evidence="1">Uncharacterized protein</fullName>
    </submittedName>
</protein>
<dbReference type="EMBL" id="QNVS01000003">
    <property type="protein sequence ID" value="REC57019.1"/>
    <property type="molecule type" value="Genomic_DNA"/>
</dbReference>
<evidence type="ECO:0000313" key="2">
    <source>
        <dbReference type="Proteomes" id="UP000256512"/>
    </source>
</evidence>
<sequence>MLKISQPISSQLSTYLREFTTKEDIADVAAEENSCSSSTLRDIVYRTNPVTEKNVLALKRLMSIASKNADAKIKSARLCKKTVNQMLLDCV</sequence>
<dbReference type="Proteomes" id="UP000256512">
    <property type="component" value="Unassembled WGS sequence"/>
</dbReference>
<evidence type="ECO:0000313" key="1">
    <source>
        <dbReference type="EMBL" id="REC57019.1"/>
    </source>
</evidence>
<organism evidence="1 2">
    <name type="scientific">Chryseobacterium piscium</name>
    <dbReference type="NCBI Taxonomy" id="333702"/>
    <lineage>
        <taxon>Bacteria</taxon>
        <taxon>Pseudomonadati</taxon>
        <taxon>Bacteroidota</taxon>
        <taxon>Flavobacteriia</taxon>
        <taxon>Flavobacteriales</taxon>
        <taxon>Weeksellaceae</taxon>
        <taxon>Chryseobacterium group</taxon>
        <taxon>Chryseobacterium</taxon>
    </lineage>
</organism>
<keyword evidence="2" id="KW-1185">Reference proteome</keyword>
<comment type="caution">
    <text evidence="1">The sequence shown here is derived from an EMBL/GenBank/DDBJ whole genome shotgun (WGS) entry which is preliminary data.</text>
</comment>
<dbReference type="AlphaFoldDB" id="A0A3D9BU22"/>
<accession>A0A3D9BU22</accession>
<reference evidence="1 2" key="1">
    <citation type="journal article" date="2006" name="Int. J. Syst. Evol. Microbiol.">
        <title>Chryseobacterium piscium sp. nov., isolated from fish of the South Atlantic Ocean off South Africa.</title>
        <authorList>
            <person name="de Beer H."/>
            <person name="Hugo C.J."/>
            <person name="Jooste P.J."/>
            <person name="Vancanneyt M."/>
            <person name="Coenye T."/>
            <person name="Vandamme P."/>
        </authorList>
    </citation>
    <scope>NUCLEOTIDE SEQUENCE [LARGE SCALE GENOMIC DNA]</scope>
    <source>
        <strain evidence="1 2">CCUG 51923</strain>
    </source>
</reference>
<name>A0A3D9BU22_9FLAO</name>